<dbReference type="InterPro" id="IPR008183">
    <property type="entry name" value="Aldose_1/G6P_1-epimerase"/>
</dbReference>
<dbReference type="EMBL" id="JBHUHZ010000001">
    <property type="protein sequence ID" value="MFD2161683.1"/>
    <property type="molecule type" value="Genomic_DNA"/>
</dbReference>
<dbReference type="Proteomes" id="UP001597387">
    <property type="component" value="Unassembled WGS sequence"/>
</dbReference>
<dbReference type="RefSeq" id="WP_255898769.1">
    <property type="nucleotide sequence ID" value="NZ_JAFMZO010000001.1"/>
</dbReference>
<evidence type="ECO:0000256" key="3">
    <source>
        <dbReference type="ARBA" id="ARBA00022837"/>
    </source>
</evidence>
<comment type="subunit">
    <text evidence="2">Monomer.</text>
</comment>
<proteinExistence type="predicted"/>
<keyword evidence="5" id="KW-1185">Reference proteome</keyword>
<dbReference type="InterPro" id="IPR014718">
    <property type="entry name" value="GH-type_carb-bd"/>
</dbReference>
<dbReference type="Pfam" id="PF01263">
    <property type="entry name" value="Aldose_epim"/>
    <property type="match status" value="1"/>
</dbReference>
<gene>
    <name evidence="4" type="ORF">ACFSJU_04710</name>
</gene>
<dbReference type="Gene3D" id="2.70.98.10">
    <property type="match status" value="1"/>
</dbReference>
<evidence type="ECO:0000256" key="1">
    <source>
        <dbReference type="ARBA" id="ARBA00001913"/>
    </source>
</evidence>
<protein>
    <submittedName>
        <fullName evidence="4">Aldose 1-epimerase family protein</fullName>
    </submittedName>
</protein>
<dbReference type="InterPro" id="IPR011013">
    <property type="entry name" value="Gal_mutarotase_sf_dom"/>
</dbReference>
<organism evidence="4 5">
    <name type="scientific">Paradesertivirga mongoliensis</name>
    <dbReference type="NCBI Taxonomy" id="2100740"/>
    <lineage>
        <taxon>Bacteria</taxon>
        <taxon>Pseudomonadati</taxon>
        <taxon>Bacteroidota</taxon>
        <taxon>Sphingobacteriia</taxon>
        <taxon>Sphingobacteriales</taxon>
        <taxon>Sphingobacteriaceae</taxon>
        <taxon>Paradesertivirga</taxon>
    </lineage>
</organism>
<sequence length="308" mass="35317">MNLISWKNENTVGRFSFHNNNMVTLENETLKASVHPMGAELHTLYHKAFDLDYLWNGNPDFWPRRSPVLFPIVGGLIEDSFLYKGKKYQLPKHGFARDSEFEIESSSGGSASFILKSSEATLPSYPFQFSLRIKYLLESNMITVSYEVENPSNETIYFSIGTHPAFNLPLVKETVYSDYFLEFEKTETSEQHTLKGNLISEAKPYLKNAKRIDLTESLFYHDALIFKDLKSSEITLKTDKSDHGLKFSFKGFPYMGIWAAKDAPFICIEPWCGIPDAEDHNQKIDEKEGIISLPPGNTWEQSWSLECF</sequence>
<keyword evidence="3" id="KW-0106">Calcium</keyword>
<dbReference type="CDD" id="cd09024">
    <property type="entry name" value="Aldose_epim_lacX"/>
    <property type="match status" value="1"/>
</dbReference>
<comment type="caution">
    <text evidence="4">The sequence shown here is derived from an EMBL/GenBank/DDBJ whole genome shotgun (WGS) entry which is preliminary data.</text>
</comment>
<accession>A0ABW4ZI17</accession>
<dbReference type="InterPro" id="IPR037481">
    <property type="entry name" value="LacX"/>
</dbReference>
<evidence type="ECO:0000313" key="4">
    <source>
        <dbReference type="EMBL" id="MFD2161683.1"/>
    </source>
</evidence>
<reference evidence="5" key="1">
    <citation type="journal article" date="2019" name="Int. J. Syst. Evol. Microbiol.">
        <title>The Global Catalogue of Microorganisms (GCM) 10K type strain sequencing project: providing services to taxonomists for standard genome sequencing and annotation.</title>
        <authorList>
            <consortium name="The Broad Institute Genomics Platform"/>
            <consortium name="The Broad Institute Genome Sequencing Center for Infectious Disease"/>
            <person name="Wu L."/>
            <person name="Ma J."/>
        </authorList>
    </citation>
    <scope>NUCLEOTIDE SEQUENCE [LARGE SCALE GENOMIC DNA]</scope>
    <source>
        <strain evidence="5">KCTC 42217</strain>
    </source>
</reference>
<evidence type="ECO:0000313" key="5">
    <source>
        <dbReference type="Proteomes" id="UP001597387"/>
    </source>
</evidence>
<dbReference type="SUPFAM" id="SSF74650">
    <property type="entry name" value="Galactose mutarotase-like"/>
    <property type="match status" value="1"/>
</dbReference>
<comment type="cofactor">
    <cofactor evidence="1">
        <name>Ca(2+)</name>
        <dbReference type="ChEBI" id="CHEBI:29108"/>
    </cofactor>
</comment>
<dbReference type="PANTHER" id="PTHR11122">
    <property type="entry name" value="APOSPORY-ASSOCIATED PROTEIN C-RELATED"/>
    <property type="match status" value="1"/>
</dbReference>
<name>A0ABW4ZI17_9SPHI</name>
<evidence type="ECO:0000256" key="2">
    <source>
        <dbReference type="ARBA" id="ARBA00011245"/>
    </source>
</evidence>
<dbReference type="PANTHER" id="PTHR11122:SF13">
    <property type="entry name" value="GLUCOSE-6-PHOSPHATE 1-EPIMERASE"/>
    <property type="match status" value="1"/>
</dbReference>